<evidence type="ECO:0000256" key="2">
    <source>
        <dbReference type="SAM" id="SignalP"/>
    </source>
</evidence>
<feature type="signal peptide" evidence="2">
    <location>
        <begin position="1"/>
        <end position="19"/>
    </location>
</feature>
<proteinExistence type="predicted"/>
<keyword evidence="1" id="KW-1133">Transmembrane helix</keyword>
<evidence type="ECO:0000256" key="1">
    <source>
        <dbReference type="SAM" id="Phobius"/>
    </source>
</evidence>
<name>A0A0L7KHF2_PLAFX</name>
<dbReference type="OMA" id="GNTMSHM"/>
<gene>
    <name evidence="3" type="ORF">PFHG_04056</name>
</gene>
<dbReference type="EMBL" id="CH672076">
    <property type="protein sequence ID" value="KOB62540.1"/>
    <property type="molecule type" value="Genomic_DNA"/>
</dbReference>
<evidence type="ECO:0000313" key="4">
    <source>
        <dbReference type="Proteomes" id="UP000054289"/>
    </source>
</evidence>
<accession>A0A0L7KHF2</accession>
<protein>
    <recommendedName>
        <fullName evidence="5">Rifin</fullName>
    </recommendedName>
</protein>
<keyword evidence="1" id="KW-0812">Transmembrane</keyword>
<dbReference type="Pfam" id="PF02009">
    <property type="entry name" value="RIFIN"/>
    <property type="match status" value="1"/>
</dbReference>
<dbReference type="AlphaFoldDB" id="A0A0L7KHF2"/>
<organism evidence="3 4">
    <name type="scientific">Plasmodium falciparum (isolate HB3)</name>
    <dbReference type="NCBI Taxonomy" id="137071"/>
    <lineage>
        <taxon>Eukaryota</taxon>
        <taxon>Sar</taxon>
        <taxon>Alveolata</taxon>
        <taxon>Apicomplexa</taxon>
        <taxon>Aconoidasida</taxon>
        <taxon>Haemosporida</taxon>
        <taxon>Plasmodiidae</taxon>
        <taxon>Plasmodium</taxon>
        <taxon>Plasmodium (Laverania)</taxon>
    </lineage>
</organism>
<reference evidence="4" key="2">
    <citation type="submission" date="2006-03" db="EMBL/GenBank/DDBJ databases">
        <title>The genome sequence of the Plasmodium falciparum HB3.</title>
        <authorList>
            <consortium name="The Broad Institute Genome Sequencing Platform"/>
            <person name="Birren B."/>
            <person name="Lander E."/>
            <person name="Galagan J."/>
            <person name="Nusbaum C."/>
            <person name="Devon K."/>
            <person name="Henn M."/>
            <person name="Jaffe D."/>
            <person name="Butler J."/>
            <person name="Alvarez P."/>
            <person name="Gnerre S."/>
            <person name="Grabherr M."/>
            <person name="Kleber M."/>
            <person name="Mauceli E."/>
            <person name="Brockman W."/>
            <person name="MacCallum I.A."/>
            <person name="Rounsley S."/>
            <person name="Young S."/>
            <person name="LaButti K."/>
            <person name="Pushparaj V."/>
            <person name="DeCaprio D."/>
            <person name="Crawford M."/>
            <person name="Koehrsen M."/>
            <person name="Engels R."/>
            <person name="Montgomery P."/>
            <person name="Pearson M."/>
            <person name="Howarth C."/>
            <person name="Larson L."/>
            <person name="Luoma S."/>
            <person name="White J."/>
            <person name="Kodira C."/>
            <person name="Zeng Q."/>
            <person name="Oleary S."/>
            <person name="Yandava C."/>
            <person name="Alvarado L."/>
            <person name="Wirth D."/>
            <person name="Volkman S."/>
            <person name="Hartl D."/>
        </authorList>
    </citation>
    <scope>NUCLEOTIDE SEQUENCE [LARGE SCALE GENOMIC DNA]</scope>
</reference>
<feature type="transmembrane region" description="Helical" evidence="1">
    <location>
        <begin position="325"/>
        <end position="350"/>
    </location>
</feature>
<feature type="chain" id="PRO_5005572606" description="Rifin" evidence="2">
    <location>
        <begin position="20"/>
        <end position="392"/>
    </location>
</feature>
<evidence type="ECO:0008006" key="5">
    <source>
        <dbReference type="Google" id="ProtNLM"/>
    </source>
</evidence>
<dbReference type="InterPro" id="IPR006373">
    <property type="entry name" value="VSA_Rifin"/>
</dbReference>
<dbReference type="NCBIfam" id="TIGR01477">
    <property type="entry name" value="RIFIN"/>
    <property type="match status" value="1"/>
</dbReference>
<evidence type="ECO:0000313" key="3">
    <source>
        <dbReference type="EMBL" id="KOB62540.1"/>
    </source>
</evidence>
<sequence>MKVHSINILMFSLPLNILGNTMSHMNHKSTTHHTPKIPTARLLCECELYAPANYDSDPEMKRVMQQFEDRTTQRFHEYDEKLQEKRQICKDKCDKEIQKIILKDKLEKELTEKLATLEANINTKDLPICECEKSIADKTEKVCLKCGYGLGSVAPNVGLIAEVALNVWKDAEIVAAIAAAKEAGVATGLLEGIEAGKKVVIGSLKKYFFTEKLGINSLDSYFTKGYYFDIENLAKAIYDQRNVMCSVSKKLGSTTCEQIGISIGTSVKSGPPPPPGKGPIVQRLEGLAVQAKKTADYVTETTTEKVTAEIAQQQTAVINATYTSWQIAITASVVAIVVIVLIMVIIYLILRYRRKKKMKKKTPIHKIIRRIDILCLVFFDVGRMYGTRTVFL</sequence>
<keyword evidence="2" id="KW-0732">Signal</keyword>
<dbReference type="KEGG" id="pfh:PFHG_04056"/>
<reference evidence="3 4" key="1">
    <citation type="submission" date="2006-03" db="EMBL/GenBank/DDBJ databases">
        <title>Annotation of Plasmodium falciparum HB3.</title>
        <authorList>
            <consortium name="The Broad Institute Genome Sequencing Platform"/>
            <person name="Volkman S.K."/>
            <person name="Neafsey D.E."/>
            <person name="Dash A.P."/>
            <person name="Chitnis C.E."/>
            <person name="Hartl D.L."/>
            <person name="Young S.K."/>
            <person name="Zeng Q."/>
            <person name="Koehrsen M."/>
            <person name="Alvarado L."/>
            <person name="Berlin A."/>
            <person name="Borenstein D."/>
            <person name="Chapman S.B."/>
            <person name="Chen Z."/>
            <person name="Engels R."/>
            <person name="Freedman E."/>
            <person name="Gellesch M."/>
            <person name="Goldberg J."/>
            <person name="Griggs A."/>
            <person name="Gujja S."/>
            <person name="Heilman E.R."/>
            <person name="Heiman D.I."/>
            <person name="Howarth C."/>
            <person name="Jen D."/>
            <person name="Larson L."/>
            <person name="Mehta T."/>
            <person name="Neiman D."/>
            <person name="Park D."/>
            <person name="Pearson M."/>
            <person name="Roberts A."/>
            <person name="Saif S."/>
            <person name="Shea T."/>
            <person name="Shenoy N."/>
            <person name="Sisk P."/>
            <person name="Stolte C."/>
            <person name="Sykes S."/>
            <person name="Walk T."/>
            <person name="White J."/>
            <person name="Yandava C."/>
            <person name="Haas B."/>
            <person name="Henn M.R."/>
            <person name="Nusbaum C."/>
            <person name="Birren B."/>
        </authorList>
    </citation>
    <scope>NUCLEOTIDE SEQUENCE [LARGE SCALE GENOMIC DNA]</scope>
    <source>
        <strain evidence="3">HB3</strain>
    </source>
</reference>
<dbReference type="Proteomes" id="UP000054289">
    <property type="component" value="Unassembled WGS sequence"/>
</dbReference>
<keyword evidence="1" id="KW-0472">Membrane</keyword>